<dbReference type="STRING" id="758820.SAMN00777080_1269"/>
<name>A0A1W2H169_9BACT</name>
<feature type="transmembrane region" description="Helical" evidence="1">
    <location>
        <begin position="122"/>
        <end position="141"/>
    </location>
</feature>
<evidence type="ECO:0000256" key="1">
    <source>
        <dbReference type="SAM" id="Phobius"/>
    </source>
</evidence>
<dbReference type="Proteomes" id="UP000192333">
    <property type="component" value="Chromosome I"/>
</dbReference>
<dbReference type="RefSeq" id="WP_172805169.1">
    <property type="nucleotide sequence ID" value="NZ_LT838813.1"/>
</dbReference>
<keyword evidence="1" id="KW-0472">Membrane</keyword>
<dbReference type="AlphaFoldDB" id="A0A1W2H169"/>
<feature type="transmembrane region" description="Helical" evidence="1">
    <location>
        <begin position="64"/>
        <end position="86"/>
    </location>
</feature>
<reference evidence="3" key="1">
    <citation type="submission" date="2017-04" db="EMBL/GenBank/DDBJ databases">
        <authorList>
            <person name="Varghese N."/>
            <person name="Submissions S."/>
        </authorList>
    </citation>
    <scope>NUCLEOTIDE SEQUENCE [LARGE SCALE GENOMIC DNA]</scope>
    <source>
        <strain evidence="3">DSM 16537</strain>
    </source>
</reference>
<gene>
    <name evidence="2" type="ORF">SAMN00777080_1269</name>
</gene>
<keyword evidence="1" id="KW-0812">Transmembrane</keyword>
<dbReference type="EMBL" id="LT838813">
    <property type="protein sequence ID" value="SMD42707.1"/>
    <property type="molecule type" value="Genomic_DNA"/>
</dbReference>
<accession>A0A1W2H169</accession>
<feature type="transmembrane region" description="Helical" evidence="1">
    <location>
        <begin position="194"/>
        <end position="217"/>
    </location>
</feature>
<organism evidence="2 3">
    <name type="scientific">Aquiflexum balticum DSM 16537</name>
    <dbReference type="NCBI Taxonomy" id="758820"/>
    <lineage>
        <taxon>Bacteria</taxon>
        <taxon>Pseudomonadati</taxon>
        <taxon>Bacteroidota</taxon>
        <taxon>Cytophagia</taxon>
        <taxon>Cytophagales</taxon>
        <taxon>Cyclobacteriaceae</taxon>
        <taxon>Aquiflexum</taxon>
    </lineage>
</organism>
<protein>
    <recommendedName>
        <fullName evidence="4">YhhN-like protein</fullName>
    </recommendedName>
</protein>
<feature type="transmembrane region" description="Helical" evidence="1">
    <location>
        <begin position="93"/>
        <end position="110"/>
    </location>
</feature>
<proteinExistence type="predicted"/>
<evidence type="ECO:0000313" key="3">
    <source>
        <dbReference type="Proteomes" id="UP000192333"/>
    </source>
</evidence>
<feature type="transmembrane region" description="Helical" evidence="1">
    <location>
        <begin position="153"/>
        <end position="174"/>
    </location>
</feature>
<evidence type="ECO:0008006" key="4">
    <source>
        <dbReference type="Google" id="ProtNLM"/>
    </source>
</evidence>
<evidence type="ECO:0000313" key="2">
    <source>
        <dbReference type="EMBL" id="SMD42707.1"/>
    </source>
</evidence>
<sequence length="222" mass="26456">MDKNALTWYHVLIIIGMLVSIPYFYLAKGENRKKHLVIFLILLCTSITEVRARQLQLLKINNTLVVNTGYIIIGISLIFLFFYFILNQSKKPLYLWVVYMAWIIINSIYFQTITTTFQNYSWALASLLIIGMCLYFFYSIFSKNQFENINLIAVPEFWVVSFLMFFYASSFLYFISFTFYYDKMDIELYMQLNFLIKIMGSIMYLVMGLAFYAPYIFRNKVE</sequence>
<keyword evidence="3" id="KW-1185">Reference proteome</keyword>
<keyword evidence="1" id="KW-1133">Transmembrane helix</keyword>
<feature type="transmembrane region" description="Helical" evidence="1">
    <location>
        <begin position="6"/>
        <end position="26"/>
    </location>
</feature>
<feature type="transmembrane region" description="Helical" evidence="1">
    <location>
        <begin position="35"/>
        <end position="52"/>
    </location>
</feature>